<dbReference type="PIRSF" id="PIRSF002741">
    <property type="entry name" value="MppA"/>
    <property type="match status" value="1"/>
</dbReference>
<organism evidence="3 4">
    <name type="scientific">Corynebacterium phocae</name>
    <dbReference type="NCBI Taxonomy" id="161895"/>
    <lineage>
        <taxon>Bacteria</taxon>
        <taxon>Bacillati</taxon>
        <taxon>Actinomycetota</taxon>
        <taxon>Actinomycetes</taxon>
        <taxon>Mycobacteriales</taxon>
        <taxon>Corynebacteriaceae</taxon>
        <taxon>Corynebacterium</taxon>
    </lineage>
</organism>
<dbReference type="InterPro" id="IPR030678">
    <property type="entry name" value="Peptide/Ni-bd"/>
</dbReference>
<evidence type="ECO:0000313" key="3">
    <source>
        <dbReference type="EMBL" id="APT93636.1"/>
    </source>
</evidence>
<keyword evidence="4" id="KW-1185">Reference proteome</keyword>
<proteinExistence type="predicted"/>
<dbReference type="Pfam" id="PF00496">
    <property type="entry name" value="SBP_bac_5"/>
    <property type="match status" value="1"/>
</dbReference>
<dbReference type="AlphaFoldDB" id="A0A1L7D643"/>
<dbReference type="PANTHER" id="PTHR30290">
    <property type="entry name" value="PERIPLASMIC BINDING COMPONENT OF ABC TRANSPORTER"/>
    <property type="match status" value="1"/>
</dbReference>
<dbReference type="PROSITE" id="PS51257">
    <property type="entry name" value="PROKAR_LIPOPROTEIN"/>
    <property type="match status" value="1"/>
</dbReference>
<protein>
    <submittedName>
        <fullName evidence="3">Peptide ABC transporter substrate-binding protein</fullName>
    </submittedName>
</protein>
<evidence type="ECO:0000313" key="4">
    <source>
        <dbReference type="Proteomes" id="UP000185491"/>
    </source>
</evidence>
<dbReference type="EMBL" id="CP009249">
    <property type="protein sequence ID" value="APT93636.1"/>
    <property type="molecule type" value="Genomic_DNA"/>
</dbReference>
<dbReference type="GO" id="GO:1904680">
    <property type="term" value="F:peptide transmembrane transporter activity"/>
    <property type="evidence" value="ECO:0007669"/>
    <property type="project" value="TreeGrafter"/>
</dbReference>
<accession>A0A1L7D643</accession>
<dbReference type="KEGG" id="cpho:CPHO_03425"/>
<reference evidence="3 4" key="1">
    <citation type="submission" date="2014-08" db="EMBL/GenBank/DDBJ databases">
        <title>Complete genome sequence of Corynebacterium phocae M408/89/1(T)(=DSM 44612(T)), isolated from the common seal (Phoca vitulina).</title>
        <authorList>
            <person name="Ruckert C."/>
            <person name="Albersmeier A."/>
            <person name="Winkler A."/>
            <person name="Kalinowski J."/>
        </authorList>
    </citation>
    <scope>NUCLEOTIDE SEQUENCE [LARGE SCALE GENOMIC DNA]</scope>
    <source>
        <strain evidence="3 4">M408/89/1</strain>
    </source>
</reference>
<dbReference type="STRING" id="161895.CPHO_03425"/>
<evidence type="ECO:0000259" key="2">
    <source>
        <dbReference type="Pfam" id="PF00496"/>
    </source>
</evidence>
<sequence>MFRTRRTAAVVCAGVGAATALSALSACSAGHTAVVTAGSDPAVVFASTVAATSLDFTTTGGAAIPAALMGNVYETLVTINPDSGEIEPLLAHSWDVSPDGKKYTFHLREAITFSNGDAFTAETAAFSINYVRNDWANGISSQLDVVDSARAIDNHTLEVTLQEPSQRWLWSMSTAVGAMMTPSAMDKLASNPVGTGPFTVANFTPADFVALRVNPDYWGEKAHEDITIKYFPDTISSVNALQSGSVDVVLGVQNPELLSTIPKRFRVLQGSTNGELLISMNNQAAPFNDPRVRQAVAYGIDREAANQVLFNGLGQDTGGAPVAPADPWFTDKNYYPFNPERARQLMEEAGAVGTPLRITVPSLPYTQMLSELVYSQLKDIGFQVTLETAEFPAVWLSQVFGAKDYQMSMIAHVEPRDITKIFGSPDYYIGYDSARTQQLFAHADTATNPTKSTQLMQQSVDAIMEDMPALTVLNFPNIVLTAPGISGVNPTQVTDGLVLKTVEEK</sequence>
<dbReference type="Proteomes" id="UP000185491">
    <property type="component" value="Chromosome"/>
</dbReference>
<dbReference type="GO" id="GO:0015833">
    <property type="term" value="P:peptide transport"/>
    <property type="evidence" value="ECO:0007669"/>
    <property type="project" value="TreeGrafter"/>
</dbReference>
<evidence type="ECO:0000256" key="1">
    <source>
        <dbReference type="SAM" id="SignalP"/>
    </source>
</evidence>
<dbReference type="Gene3D" id="3.10.105.10">
    <property type="entry name" value="Dipeptide-binding Protein, Domain 3"/>
    <property type="match status" value="1"/>
</dbReference>
<dbReference type="InterPro" id="IPR039424">
    <property type="entry name" value="SBP_5"/>
</dbReference>
<name>A0A1L7D643_9CORY</name>
<dbReference type="RefSeq" id="WP_075736432.1">
    <property type="nucleotide sequence ID" value="NZ_CP009249.1"/>
</dbReference>
<dbReference type="InterPro" id="IPR000914">
    <property type="entry name" value="SBP_5_dom"/>
</dbReference>
<feature type="signal peptide" evidence="1">
    <location>
        <begin position="1"/>
        <end position="28"/>
    </location>
</feature>
<feature type="domain" description="Solute-binding protein family 5" evidence="2">
    <location>
        <begin position="85"/>
        <end position="410"/>
    </location>
</feature>
<dbReference type="OrthoDB" id="9796817at2"/>
<dbReference type="GO" id="GO:0043190">
    <property type="term" value="C:ATP-binding cassette (ABC) transporter complex"/>
    <property type="evidence" value="ECO:0007669"/>
    <property type="project" value="InterPro"/>
</dbReference>
<dbReference type="SUPFAM" id="SSF53850">
    <property type="entry name" value="Periplasmic binding protein-like II"/>
    <property type="match status" value="1"/>
</dbReference>
<keyword evidence="1" id="KW-0732">Signal</keyword>
<gene>
    <name evidence="3" type="ORF">CPHO_03425</name>
</gene>
<dbReference type="GO" id="GO:0042597">
    <property type="term" value="C:periplasmic space"/>
    <property type="evidence" value="ECO:0007669"/>
    <property type="project" value="UniProtKB-ARBA"/>
</dbReference>
<dbReference type="CDD" id="cd08494">
    <property type="entry name" value="PBP2_NikA_DppA_OppA_like_6"/>
    <property type="match status" value="1"/>
</dbReference>
<dbReference type="Gene3D" id="3.40.190.10">
    <property type="entry name" value="Periplasmic binding protein-like II"/>
    <property type="match status" value="1"/>
</dbReference>
<feature type="chain" id="PRO_5012273193" evidence="1">
    <location>
        <begin position="29"/>
        <end position="505"/>
    </location>
</feature>